<dbReference type="STRING" id="1123285.SAMN05660235_02791"/>
<organism evidence="1 2">
    <name type="scientific">Sporolituus thermophilus DSM 23256</name>
    <dbReference type="NCBI Taxonomy" id="1123285"/>
    <lineage>
        <taxon>Bacteria</taxon>
        <taxon>Bacillati</taxon>
        <taxon>Bacillota</taxon>
        <taxon>Negativicutes</taxon>
        <taxon>Selenomonadales</taxon>
        <taxon>Sporomusaceae</taxon>
        <taxon>Sporolituus</taxon>
    </lineage>
</organism>
<protein>
    <submittedName>
        <fullName evidence="1">GrpB domain, predicted nucleotidyltransferase, UPF0157 family</fullName>
    </submittedName>
</protein>
<dbReference type="GO" id="GO:0016740">
    <property type="term" value="F:transferase activity"/>
    <property type="evidence" value="ECO:0007669"/>
    <property type="project" value="UniProtKB-KW"/>
</dbReference>
<accession>A0A1G7P0L4</accession>
<dbReference type="Proteomes" id="UP000243333">
    <property type="component" value="Unassembled WGS sequence"/>
</dbReference>
<dbReference type="PANTHER" id="PTHR34822">
    <property type="entry name" value="GRPB DOMAIN PROTEIN (AFU_ORTHOLOGUE AFUA_1G01530)"/>
    <property type="match status" value="1"/>
</dbReference>
<gene>
    <name evidence="1" type="ORF">SAMN05660235_02791</name>
</gene>
<dbReference type="RefSeq" id="WP_171904695.1">
    <property type="nucleotide sequence ID" value="NZ_FNBU01000030.1"/>
</dbReference>
<dbReference type="InterPro" id="IPR007344">
    <property type="entry name" value="GrpB/CoaE"/>
</dbReference>
<name>A0A1G7P0L4_9FIRM</name>
<dbReference type="PANTHER" id="PTHR34822:SF1">
    <property type="entry name" value="GRPB FAMILY PROTEIN"/>
    <property type="match status" value="1"/>
</dbReference>
<proteinExistence type="predicted"/>
<dbReference type="InterPro" id="IPR043519">
    <property type="entry name" value="NT_sf"/>
</dbReference>
<dbReference type="Pfam" id="PF04229">
    <property type="entry name" value="GrpB"/>
    <property type="match status" value="1"/>
</dbReference>
<evidence type="ECO:0000313" key="2">
    <source>
        <dbReference type="Proteomes" id="UP000243333"/>
    </source>
</evidence>
<sequence length="169" mass="19431">MKLGLHYKKVSIVPYDPDWVLYYKQEQTLLQQVLGYLCKDIQHVGSTAVEGMPSKPIIDIAIALVDISYLDEAIDILAQLGYFYLGEGRAKGKYFFVKGPKENTTHHVHVTAWGSVAWREILLFRDFLRKEPAKAQEYARLKQRLAEEYADDRDGYAAAKSEWIRSQGF</sequence>
<dbReference type="AlphaFoldDB" id="A0A1G7P0L4"/>
<dbReference type="SUPFAM" id="SSF81301">
    <property type="entry name" value="Nucleotidyltransferase"/>
    <property type="match status" value="1"/>
</dbReference>
<evidence type="ECO:0000313" key="1">
    <source>
        <dbReference type="EMBL" id="SDF79657.1"/>
    </source>
</evidence>
<dbReference type="EMBL" id="FNBU01000030">
    <property type="protein sequence ID" value="SDF79657.1"/>
    <property type="molecule type" value="Genomic_DNA"/>
</dbReference>
<reference evidence="2" key="1">
    <citation type="submission" date="2016-10" db="EMBL/GenBank/DDBJ databases">
        <authorList>
            <person name="Varghese N."/>
            <person name="Submissions S."/>
        </authorList>
    </citation>
    <scope>NUCLEOTIDE SEQUENCE [LARGE SCALE GENOMIC DNA]</scope>
    <source>
        <strain evidence="2">DSM 23256</strain>
    </source>
</reference>
<dbReference type="Gene3D" id="3.30.460.10">
    <property type="entry name" value="Beta Polymerase, domain 2"/>
    <property type="match status" value="1"/>
</dbReference>
<keyword evidence="1" id="KW-0808">Transferase</keyword>
<keyword evidence="2" id="KW-1185">Reference proteome</keyword>